<comment type="caution">
    <text evidence="2">The sequence shown here is derived from an EMBL/GenBank/DDBJ whole genome shotgun (WGS) entry which is preliminary data.</text>
</comment>
<evidence type="ECO:0000259" key="1">
    <source>
        <dbReference type="Pfam" id="PF00078"/>
    </source>
</evidence>
<keyword evidence="2" id="KW-0548">Nucleotidyltransferase</keyword>
<organism evidence="2 3">
    <name type="scientific">Abeliophyllum distichum</name>
    <dbReference type="NCBI Taxonomy" id="126358"/>
    <lineage>
        <taxon>Eukaryota</taxon>
        <taxon>Viridiplantae</taxon>
        <taxon>Streptophyta</taxon>
        <taxon>Embryophyta</taxon>
        <taxon>Tracheophyta</taxon>
        <taxon>Spermatophyta</taxon>
        <taxon>Magnoliopsida</taxon>
        <taxon>eudicotyledons</taxon>
        <taxon>Gunneridae</taxon>
        <taxon>Pentapetalae</taxon>
        <taxon>asterids</taxon>
        <taxon>lamiids</taxon>
        <taxon>Lamiales</taxon>
        <taxon>Oleaceae</taxon>
        <taxon>Forsythieae</taxon>
        <taxon>Abeliophyllum</taxon>
    </lineage>
</organism>
<reference evidence="3" key="1">
    <citation type="submission" date="2024-07" db="EMBL/GenBank/DDBJ databases">
        <title>Two chromosome-level genome assemblies of Korean endemic species Abeliophyllum distichum and Forsythia ovata (Oleaceae).</title>
        <authorList>
            <person name="Jang H."/>
        </authorList>
    </citation>
    <scope>NUCLEOTIDE SEQUENCE [LARGE SCALE GENOMIC DNA]</scope>
</reference>
<sequence>MMTIQAESMDVDSKKTEKEMILHKGLDPRIIGSGSLAFSVEELEPFFVNPSDPTQMLQIRNTMEIYVDDMLVKSVNAEDHSAHLREIFRIIHKYRMKLNILKCTFRVLSEKILGYMVNQRGIEANPKKIKALVDMQSLSSPKEVQRPYGEKLDTSGRLIKWSIELIQFDIFYMQRPSMKGQALADFIAEFAHIPEDLLEAKPYEKAKDFLSHFEEFELLQIPRIENSYADAPSKLACIKDSDLIRAILVEKLGRLSIDKALP</sequence>
<dbReference type="AlphaFoldDB" id="A0ABD1SBJ8"/>
<name>A0ABD1SBJ8_9LAMI</name>
<evidence type="ECO:0000313" key="2">
    <source>
        <dbReference type="EMBL" id="KAL2498138.1"/>
    </source>
</evidence>
<evidence type="ECO:0000313" key="3">
    <source>
        <dbReference type="Proteomes" id="UP001604336"/>
    </source>
</evidence>
<gene>
    <name evidence="2" type="ORF">Adt_23688</name>
</gene>
<dbReference type="Proteomes" id="UP001604336">
    <property type="component" value="Unassembled WGS sequence"/>
</dbReference>
<keyword evidence="2" id="KW-0695">RNA-directed DNA polymerase</keyword>
<dbReference type="Gene3D" id="3.30.70.270">
    <property type="match status" value="1"/>
</dbReference>
<dbReference type="GO" id="GO:0003964">
    <property type="term" value="F:RNA-directed DNA polymerase activity"/>
    <property type="evidence" value="ECO:0007669"/>
    <property type="project" value="UniProtKB-KW"/>
</dbReference>
<proteinExistence type="predicted"/>
<dbReference type="InterPro" id="IPR043128">
    <property type="entry name" value="Rev_trsase/Diguanyl_cyclase"/>
</dbReference>
<dbReference type="InterPro" id="IPR043502">
    <property type="entry name" value="DNA/RNA_pol_sf"/>
</dbReference>
<dbReference type="InterPro" id="IPR000477">
    <property type="entry name" value="RT_dom"/>
</dbReference>
<dbReference type="SUPFAM" id="SSF56672">
    <property type="entry name" value="DNA/RNA polymerases"/>
    <property type="match status" value="1"/>
</dbReference>
<accession>A0ABD1SBJ8</accession>
<dbReference type="EMBL" id="JBFOLK010000007">
    <property type="protein sequence ID" value="KAL2498138.1"/>
    <property type="molecule type" value="Genomic_DNA"/>
</dbReference>
<keyword evidence="3" id="KW-1185">Reference proteome</keyword>
<dbReference type="Pfam" id="PF00078">
    <property type="entry name" value="RVT_1"/>
    <property type="match status" value="1"/>
</dbReference>
<feature type="domain" description="Reverse transcriptase" evidence="1">
    <location>
        <begin position="58"/>
        <end position="116"/>
    </location>
</feature>
<dbReference type="PANTHER" id="PTHR48475">
    <property type="entry name" value="RIBONUCLEASE H"/>
    <property type="match status" value="1"/>
</dbReference>
<keyword evidence="2" id="KW-0808">Transferase</keyword>
<protein>
    <submittedName>
        <fullName evidence="2">Reverse transcriptase domain-containing protein</fullName>
    </submittedName>
</protein>
<dbReference type="PANTHER" id="PTHR48475:SF2">
    <property type="entry name" value="RIBONUCLEASE H"/>
    <property type="match status" value="1"/>
</dbReference>